<proteinExistence type="predicted"/>
<accession>A0A2V1GVY5</accession>
<comment type="caution">
    <text evidence="1">The sequence shown here is derived from an EMBL/GenBank/DDBJ whole genome shotgun (WGS) entry which is preliminary data.</text>
</comment>
<dbReference type="SUPFAM" id="SSF53448">
    <property type="entry name" value="Nucleotide-diphospho-sugar transferases"/>
    <property type="match status" value="1"/>
</dbReference>
<sequence>MPLKIGLGNQTVSDLQRRAYIELLQIKLNLHPYELENENDVSFEELKEDCSQVARKLLRLISSHDLVDCHDFLTGLYDARKKRAEKKSQVLLDQQIERVAQRYMLSAFASVRQEISDIQGESIIHRIWVGKLLSEEKLRAMRFANLQLARRWKWHGKKLKVRHILWTENKMMLTYAEKFVDLFEVRDVNELFDNPDALRHLRPAFLSHMAWKEYSYAADIAKVLAVYLFGGLYLDAGFENLHDKIAIKKPATEDLEFHESDFKIITWDDYEARDIRFPLCASNEALDDSVSDQAVIGLKIEVNHDNQMFYSGKRHSVVMKSVISTMAACLVSKNMQVEQAARRLTFLSDVSPSNTQIYRRRVGAENTGTILRHHAFGSAIARFVLDYDIGKFLRFGWDLTRFPYQSQIRTGWDLHHGIYSPKLGIAVIGQRSWLKVRRDMTPWVEAPF</sequence>
<keyword evidence="2" id="KW-1185">Reference proteome</keyword>
<dbReference type="EMBL" id="QDDL01000013">
    <property type="protein sequence ID" value="PVZ64326.1"/>
    <property type="molecule type" value="Genomic_DNA"/>
</dbReference>
<dbReference type="Proteomes" id="UP000244906">
    <property type="component" value="Unassembled WGS sequence"/>
</dbReference>
<name>A0A2V1GVY5_9GAMM</name>
<evidence type="ECO:0008006" key="3">
    <source>
        <dbReference type="Google" id="ProtNLM"/>
    </source>
</evidence>
<dbReference type="AlphaFoldDB" id="A0A2V1GVY5"/>
<dbReference type="RefSeq" id="WP_116688878.1">
    <property type="nucleotide sequence ID" value="NZ_CAWNYD010000013.1"/>
</dbReference>
<reference evidence="1 2" key="1">
    <citation type="submission" date="2018-04" db="EMBL/GenBank/DDBJ databases">
        <title>Thalassorhabdus spongiae gen. nov., sp. nov., isolated from a marine sponge in South-West Iceland.</title>
        <authorList>
            <person name="Knobloch S."/>
            <person name="Daussin A."/>
            <person name="Johannsson R."/>
            <person name="Marteinsson V.T."/>
        </authorList>
    </citation>
    <scope>NUCLEOTIDE SEQUENCE [LARGE SCALE GENOMIC DNA]</scope>
    <source>
        <strain evidence="1 2">Hp12</strain>
    </source>
</reference>
<evidence type="ECO:0000313" key="2">
    <source>
        <dbReference type="Proteomes" id="UP000244906"/>
    </source>
</evidence>
<protein>
    <recommendedName>
        <fullName evidence="3">GT44 domain-containing protein</fullName>
    </recommendedName>
</protein>
<dbReference type="InterPro" id="IPR029044">
    <property type="entry name" value="Nucleotide-diphossugar_trans"/>
</dbReference>
<evidence type="ECO:0000313" key="1">
    <source>
        <dbReference type="EMBL" id="PVZ64326.1"/>
    </source>
</evidence>
<dbReference type="OrthoDB" id="9802987at2"/>
<organism evidence="1 2">
    <name type="scientific">Pelagibaculum spongiae</name>
    <dbReference type="NCBI Taxonomy" id="2080658"/>
    <lineage>
        <taxon>Bacteria</taxon>
        <taxon>Pseudomonadati</taxon>
        <taxon>Pseudomonadota</taxon>
        <taxon>Gammaproteobacteria</taxon>
        <taxon>Oceanospirillales</taxon>
        <taxon>Pelagibaculum</taxon>
    </lineage>
</organism>
<dbReference type="Gene3D" id="3.90.550.20">
    <property type="match status" value="1"/>
</dbReference>
<gene>
    <name evidence="1" type="ORF">DC094_19880</name>
</gene>